<protein>
    <recommendedName>
        <fullName evidence="1">DUF7041 domain-containing protein</fullName>
    </recommendedName>
</protein>
<dbReference type="Pfam" id="PF23055">
    <property type="entry name" value="DUF7041"/>
    <property type="match status" value="1"/>
</dbReference>
<gene>
    <name evidence="2" type="ORF">AVEN_23045_1</name>
</gene>
<evidence type="ECO:0000313" key="3">
    <source>
        <dbReference type="Proteomes" id="UP000499080"/>
    </source>
</evidence>
<accession>A0A4Y2L3M2</accession>
<reference evidence="2 3" key="1">
    <citation type="journal article" date="2019" name="Sci. Rep.">
        <title>Orb-weaving spider Araneus ventricosus genome elucidates the spidroin gene catalogue.</title>
        <authorList>
            <person name="Kono N."/>
            <person name="Nakamura H."/>
            <person name="Ohtoshi R."/>
            <person name="Moran D.A.P."/>
            <person name="Shinohara A."/>
            <person name="Yoshida Y."/>
            <person name="Fujiwara M."/>
            <person name="Mori M."/>
            <person name="Tomita M."/>
            <person name="Arakawa K."/>
        </authorList>
    </citation>
    <scope>NUCLEOTIDE SEQUENCE [LARGE SCALE GENOMIC DNA]</scope>
</reference>
<organism evidence="2 3">
    <name type="scientific">Araneus ventricosus</name>
    <name type="common">Orbweaver spider</name>
    <name type="synonym">Epeira ventricosa</name>
    <dbReference type="NCBI Taxonomy" id="182803"/>
    <lineage>
        <taxon>Eukaryota</taxon>
        <taxon>Metazoa</taxon>
        <taxon>Ecdysozoa</taxon>
        <taxon>Arthropoda</taxon>
        <taxon>Chelicerata</taxon>
        <taxon>Arachnida</taxon>
        <taxon>Araneae</taxon>
        <taxon>Araneomorphae</taxon>
        <taxon>Entelegynae</taxon>
        <taxon>Araneoidea</taxon>
        <taxon>Araneidae</taxon>
        <taxon>Araneus</taxon>
    </lineage>
</organism>
<dbReference type="PANTHER" id="PTHR33327:SF3">
    <property type="entry name" value="RNA-DIRECTED DNA POLYMERASE"/>
    <property type="match status" value="1"/>
</dbReference>
<comment type="caution">
    <text evidence="2">The sequence shown here is derived from an EMBL/GenBank/DDBJ whole genome shotgun (WGS) entry which is preliminary data.</text>
</comment>
<name>A0A4Y2L3M2_ARAVE</name>
<dbReference type="EMBL" id="BGPR01005338">
    <property type="protein sequence ID" value="GBN09271.1"/>
    <property type="molecule type" value="Genomic_DNA"/>
</dbReference>
<keyword evidence="3" id="KW-1185">Reference proteome</keyword>
<sequence>MEEVSAVKIPIFIPSDSSLWFTMVESSFELPPDIAMTVRDIIISPDKTDPYAKLKNEVISRCGESKSQGIRRLLAGEQLSDLKPSELLRVMQRRAENHTVADSFLLELFSQQLPSNVQSILASISPLTSQKAAEIADKILDISPAQVSAVSDSCSRPNVTPDCELLKELKLLRKEIALLRRSRNHSRNQPRFRQKSPAGKDELCWYHRKFGSKADKCLAPCSFQENSKGKE</sequence>
<proteinExistence type="predicted"/>
<dbReference type="OrthoDB" id="6423908at2759"/>
<dbReference type="InterPro" id="IPR055469">
    <property type="entry name" value="DUF7041"/>
</dbReference>
<evidence type="ECO:0000313" key="2">
    <source>
        <dbReference type="EMBL" id="GBN09271.1"/>
    </source>
</evidence>
<feature type="domain" description="DUF7041" evidence="1">
    <location>
        <begin position="30"/>
        <end position="74"/>
    </location>
</feature>
<dbReference type="PANTHER" id="PTHR33327">
    <property type="entry name" value="ENDONUCLEASE"/>
    <property type="match status" value="1"/>
</dbReference>
<dbReference type="AlphaFoldDB" id="A0A4Y2L3M2"/>
<dbReference type="Proteomes" id="UP000499080">
    <property type="component" value="Unassembled WGS sequence"/>
</dbReference>
<evidence type="ECO:0000259" key="1">
    <source>
        <dbReference type="Pfam" id="PF23055"/>
    </source>
</evidence>